<dbReference type="InterPro" id="IPR032675">
    <property type="entry name" value="LRR_dom_sf"/>
</dbReference>
<dbReference type="InterPro" id="IPR050905">
    <property type="entry name" value="Plant_NBS-LRR"/>
</dbReference>
<dbReference type="PANTHER" id="PTHR33463">
    <property type="entry name" value="NB-ARC DOMAIN-CONTAINING PROTEIN-RELATED"/>
    <property type="match status" value="1"/>
</dbReference>
<dbReference type="Pfam" id="PF00931">
    <property type="entry name" value="NB-ARC"/>
    <property type="match status" value="1"/>
</dbReference>
<dbReference type="Proteomes" id="UP000323000">
    <property type="component" value="Chromosome 3"/>
</dbReference>
<comment type="caution">
    <text evidence="6">The sequence shown here is derived from an EMBL/GenBank/DDBJ whole genome shotgun (WGS) entry which is preliminary data.</text>
</comment>
<evidence type="ECO:0000313" key="7">
    <source>
        <dbReference type="Proteomes" id="UP000323000"/>
    </source>
</evidence>
<comment type="similarity">
    <text evidence="1">Belongs to the disease resistance NB-LRR family.</text>
</comment>
<dbReference type="AlphaFoldDB" id="A0A5C7IDN6"/>
<dbReference type="SUPFAM" id="SSF52058">
    <property type="entry name" value="L domain-like"/>
    <property type="match status" value="1"/>
</dbReference>
<sequence>MLKLRDDAGKLNNISHPTALPGIEFFKPKDFMTFESTKFAFDGMMRGALLDYTGWEVGKTTLAKVVGNTTKEHKMFNEVVMVVVSQTLNVMNIQDQIADSLSMKLEEKSEQGRARRLCLRLKGENKILLILDDVWTKLDLTTIGIPFGDEHMGCKILITTRVKQVCISMNCQWKVQLNVLNREEGLNLFKKHAGVSNHSPPLDGIAKEVVDECNGLALAIVTVASLLREKDVDEWKVVCQKLRNSKLDDIENVDVDVYACLKLSYDYLKGDEIKLCFLLCSLFPEDHKIELEELVRYGLGDLERFPFNTLLRLPRLEELYIGNNFFSKWGVEGNASLSELNKLSHLVIVALSISSKCLPQDFAFQNLIRYEIRVNANARMSYPTTTTLRIKNVEMTAFFAFKALFQTAEHLELEGINGCQNVVPNIDQRGLKLLNSLQLKNVPELEYIIDMTQQQVPDKAFSNLTILSLHGMSHLREICSGGSPSMGFLENLRRRKASVAIKLENIETEPPIRIDVHMERADPAAYIEVVLYLHTDCHLKIIVEDDGKDPTFKLSNLSYN</sequence>
<keyword evidence="3" id="KW-0611">Plant defense</keyword>
<keyword evidence="7" id="KW-1185">Reference proteome</keyword>
<feature type="domain" description="NB-ARC" evidence="5">
    <location>
        <begin position="57"/>
        <end position="194"/>
    </location>
</feature>
<proteinExistence type="inferred from homology"/>
<keyword evidence="4" id="KW-0067">ATP-binding</keyword>
<dbReference type="PANTHER" id="PTHR33463:SF204">
    <property type="entry name" value="NB-ARC DOMAIN-CONTAINING PROTEIN"/>
    <property type="match status" value="1"/>
</dbReference>
<name>A0A5C7IDN6_9ROSI</name>
<dbReference type="GO" id="GO:0006952">
    <property type="term" value="P:defense response"/>
    <property type="evidence" value="ECO:0007669"/>
    <property type="project" value="UniProtKB-KW"/>
</dbReference>
<dbReference type="GO" id="GO:0043531">
    <property type="term" value="F:ADP binding"/>
    <property type="evidence" value="ECO:0007669"/>
    <property type="project" value="InterPro"/>
</dbReference>
<dbReference type="GO" id="GO:0005524">
    <property type="term" value="F:ATP binding"/>
    <property type="evidence" value="ECO:0007669"/>
    <property type="project" value="UniProtKB-KW"/>
</dbReference>
<dbReference type="Gene3D" id="1.10.8.430">
    <property type="entry name" value="Helical domain of apoptotic protease-activating factors"/>
    <property type="match status" value="1"/>
</dbReference>
<keyword evidence="2" id="KW-0547">Nucleotide-binding</keyword>
<dbReference type="InterPro" id="IPR027417">
    <property type="entry name" value="P-loop_NTPase"/>
</dbReference>
<dbReference type="OrthoDB" id="1435486at2759"/>
<organism evidence="6 7">
    <name type="scientific">Acer yangbiense</name>
    <dbReference type="NCBI Taxonomy" id="1000413"/>
    <lineage>
        <taxon>Eukaryota</taxon>
        <taxon>Viridiplantae</taxon>
        <taxon>Streptophyta</taxon>
        <taxon>Embryophyta</taxon>
        <taxon>Tracheophyta</taxon>
        <taxon>Spermatophyta</taxon>
        <taxon>Magnoliopsida</taxon>
        <taxon>eudicotyledons</taxon>
        <taxon>Gunneridae</taxon>
        <taxon>Pentapetalae</taxon>
        <taxon>rosids</taxon>
        <taxon>malvids</taxon>
        <taxon>Sapindales</taxon>
        <taxon>Sapindaceae</taxon>
        <taxon>Hippocastanoideae</taxon>
        <taxon>Acereae</taxon>
        <taxon>Acer</taxon>
    </lineage>
</organism>
<reference evidence="7" key="1">
    <citation type="journal article" date="2019" name="Gigascience">
        <title>De novo genome assembly of the endangered Acer yangbiense, a plant species with extremely small populations endemic to Yunnan Province, China.</title>
        <authorList>
            <person name="Yang J."/>
            <person name="Wariss H.M."/>
            <person name="Tao L."/>
            <person name="Zhang R."/>
            <person name="Yun Q."/>
            <person name="Hollingsworth P."/>
            <person name="Dao Z."/>
            <person name="Luo G."/>
            <person name="Guo H."/>
            <person name="Ma Y."/>
            <person name="Sun W."/>
        </authorList>
    </citation>
    <scope>NUCLEOTIDE SEQUENCE [LARGE SCALE GENOMIC DNA]</scope>
    <source>
        <strain evidence="7">cv. Malutang</strain>
    </source>
</reference>
<evidence type="ECO:0000313" key="6">
    <source>
        <dbReference type="EMBL" id="TXG66992.1"/>
    </source>
</evidence>
<dbReference type="InterPro" id="IPR002182">
    <property type="entry name" value="NB-ARC"/>
</dbReference>
<evidence type="ECO:0000256" key="2">
    <source>
        <dbReference type="ARBA" id="ARBA00022741"/>
    </source>
</evidence>
<dbReference type="Gene3D" id="3.80.10.10">
    <property type="entry name" value="Ribonuclease Inhibitor"/>
    <property type="match status" value="1"/>
</dbReference>
<evidence type="ECO:0000256" key="3">
    <source>
        <dbReference type="ARBA" id="ARBA00022821"/>
    </source>
</evidence>
<dbReference type="InterPro" id="IPR042197">
    <property type="entry name" value="Apaf_helical"/>
</dbReference>
<evidence type="ECO:0000259" key="5">
    <source>
        <dbReference type="Pfam" id="PF00931"/>
    </source>
</evidence>
<dbReference type="EMBL" id="VAHF01000003">
    <property type="protein sequence ID" value="TXG66992.1"/>
    <property type="molecule type" value="Genomic_DNA"/>
</dbReference>
<evidence type="ECO:0000256" key="4">
    <source>
        <dbReference type="ARBA" id="ARBA00022840"/>
    </source>
</evidence>
<dbReference type="Gene3D" id="3.40.50.300">
    <property type="entry name" value="P-loop containing nucleotide triphosphate hydrolases"/>
    <property type="match status" value="1"/>
</dbReference>
<accession>A0A5C7IDN6</accession>
<evidence type="ECO:0000256" key="1">
    <source>
        <dbReference type="ARBA" id="ARBA00008894"/>
    </source>
</evidence>
<dbReference type="SUPFAM" id="SSF52540">
    <property type="entry name" value="P-loop containing nucleoside triphosphate hydrolases"/>
    <property type="match status" value="1"/>
</dbReference>
<protein>
    <recommendedName>
        <fullName evidence="5">NB-ARC domain-containing protein</fullName>
    </recommendedName>
</protein>
<dbReference type="PRINTS" id="PR00364">
    <property type="entry name" value="DISEASERSIST"/>
</dbReference>
<gene>
    <name evidence="6" type="ORF">EZV62_008267</name>
</gene>